<organism evidence="2 3">
    <name type="scientific">Suillus plorans</name>
    <dbReference type="NCBI Taxonomy" id="116603"/>
    <lineage>
        <taxon>Eukaryota</taxon>
        <taxon>Fungi</taxon>
        <taxon>Dikarya</taxon>
        <taxon>Basidiomycota</taxon>
        <taxon>Agaricomycotina</taxon>
        <taxon>Agaricomycetes</taxon>
        <taxon>Agaricomycetidae</taxon>
        <taxon>Boletales</taxon>
        <taxon>Suillineae</taxon>
        <taxon>Suillaceae</taxon>
        <taxon>Suillus</taxon>
    </lineage>
</organism>
<dbReference type="Proteomes" id="UP000719766">
    <property type="component" value="Unassembled WGS sequence"/>
</dbReference>
<evidence type="ECO:0000256" key="1">
    <source>
        <dbReference type="SAM" id="MobiDB-lite"/>
    </source>
</evidence>
<dbReference type="RefSeq" id="XP_041159684.1">
    <property type="nucleotide sequence ID" value="XM_041308607.1"/>
</dbReference>
<comment type="caution">
    <text evidence="2">The sequence shown here is derived from an EMBL/GenBank/DDBJ whole genome shotgun (WGS) entry which is preliminary data.</text>
</comment>
<accession>A0A9P7ANH2</accession>
<evidence type="ECO:0000313" key="2">
    <source>
        <dbReference type="EMBL" id="KAG1793195.1"/>
    </source>
</evidence>
<dbReference type="GeneID" id="64602371"/>
<sequence>MASTASSKVSASALAYPTLPPSRSLIPAQSSSTSQVRHRRVNLLRDVDTAQVPLVSVNGESISRNEHHRWPLSKERFAELQGNDMHLLPKRTLYRVREYGYPRTTEHQSSFPRDSRLPRAPDILSPHVPDKTVTAVITTMLVLRVQFAGPIDLANDEHYQSWAKFQKAGEVVEEIRRHGADEYIIEMGLAGLDAQLPDQLTCCARAKGTSVAVHPSFSGLCRLLRIYIEQGGEAGCIGGPDSGTFNMEIPAVTMAQYTAGAHVEN</sequence>
<dbReference type="OrthoDB" id="432412at2759"/>
<dbReference type="EMBL" id="JABBWE010000032">
    <property type="protein sequence ID" value="KAG1793195.1"/>
    <property type="molecule type" value="Genomic_DNA"/>
</dbReference>
<reference evidence="2" key="1">
    <citation type="journal article" date="2020" name="New Phytol.">
        <title>Comparative genomics reveals dynamic genome evolution in host specialist ectomycorrhizal fungi.</title>
        <authorList>
            <person name="Lofgren L.A."/>
            <person name="Nguyen N.H."/>
            <person name="Vilgalys R."/>
            <person name="Ruytinx J."/>
            <person name="Liao H.L."/>
            <person name="Branco S."/>
            <person name="Kuo A."/>
            <person name="LaButti K."/>
            <person name="Lipzen A."/>
            <person name="Andreopoulos W."/>
            <person name="Pangilinan J."/>
            <person name="Riley R."/>
            <person name="Hundley H."/>
            <person name="Na H."/>
            <person name="Barry K."/>
            <person name="Grigoriev I.V."/>
            <person name="Stajich J.E."/>
            <person name="Kennedy P.G."/>
        </authorList>
    </citation>
    <scope>NUCLEOTIDE SEQUENCE</scope>
    <source>
        <strain evidence="2">S12</strain>
    </source>
</reference>
<keyword evidence="3" id="KW-1185">Reference proteome</keyword>
<protein>
    <submittedName>
        <fullName evidence="2">Uncharacterized protein</fullName>
    </submittedName>
</protein>
<proteinExistence type="predicted"/>
<feature type="region of interest" description="Disordered" evidence="1">
    <location>
        <begin position="104"/>
        <end position="123"/>
    </location>
</feature>
<dbReference type="AlphaFoldDB" id="A0A9P7ANH2"/>
<name>A0A9P7ANH2_9AGAM</name>
<gene>
    <name evidence="2" type="ORF">HD556DRAFT_1479962</name>
</gene>
<evidence type="ECO:0000313" key="3">
    <source>
        <dbReference type="Proteomes" id="UP000719766"/>
    </source>
</evidence>